<dbReference type="GO" id="GO:0005634">
    <property type="term" value="C:nucleus"/>
    <property type="evidence" value="ECO:0007669"/>
    <property type="project" value="UniProtKB-SubCell"/>
</dbReference>
<evidence type="ECO:0000313" key="9">
    <source>
        <dbReference type="EnsemblMetazoa" id="SMAR004669-PA"/>
    </source>
</evidence>
<dbReference type="AlphaFoldDB" id="T1IU51"/>
<evidence type="ECO:0000256" key="4">
    <source>
        <dbReference type="ARBA" id="ARBA00022722"/>
    </source>
</evidence>
<dbReference type="Proteomes" id="UP000014500">
    <property type="component" value="Unassembled WGS sequence"/>
</dbReference>
<accession>T1IU51</accession>
<dbReference type="STRING" id="126957.T1IU51"/>
<dbReference type="Pfam" id="PF13359">
    <property type="entry name" value="DDE_Tnp_4"/>
    <property type="match status" value="1"/>
</dbReference>
<dbReference type="EMBL" id="JH431520">
    <property type="status" value="NOT_ANNOTATED_CDS"/>
    <property type="molecule type" value="Genomic_DNA"/>
</dbReference>
<dbReference type="eggNOG" id="KOG4585">
    <property type="taxonomic scope" value="Eukaryota"/>
</dbReference>
<evidence type="ECO:0000256" key="1">
    <source>
        <dbReference type="ARBA" id="ARBA00001968"/>
    </source>
</evidence>
<evidence type="ECO:0000256" key="2">
    <source>
        <dbReference type="ARBA" id="ARBA00004123"/>
    </source>
</evidence>
<dbReference type="PANTHER" id="PTHR22930">
    <property type="match status" value="1"/>
</dbReference>
<dbReference type="InterPro" id="IPR045249">
    <property type="entry name" value="HARBI1-like"/>
</dbReference>
<keyword evidence="4" id="KW-0540">Nuclease</keyword>
<evidence type="ECO:0000256" key="7">
    <source>
        <dbReference type="ARBA" id="ARBA00023242"/>
    </source>
</evidence>
<dbReference type="OMA" id="CETIERA"/>
<reference evidence="10" key="1">
    <citation type="submission" date="2011-05" db="EMBL/GenBank/DDBJ databases">
        <authorList>
            <person name="Richards S.R."/>
            <person name="Qu J."/>
            <person name="Jiang H."/>
            <person name="Jhangiani S.N."/>
            <person name="Agravi P."/>
            <person name="Goodspeed R."/>
            <person name="Gross S."/>
            <person name="Mandapat C."/>
            <person name="Jackson L."/>
            <person name="Mathew T."/>
            <person name="Pu L."/>
            <person name="Thornton R."/>
            <person name="Saada N."/>
            <person name="Wilczek-Boney K.B."/>
            <person name="Lee S."/>
            <person name="Kovar C."/>
            <person name="Wu Y."/>
            <person name="Scherer S.E."/>
            <person name="Worley K.C."/>
            <person name="Muzny D.M."/>
            <person name="Gibbs R."/>
        </authorList>
    </citation>
    <scope>NUCLEOTIDE SEQUENCE</scope>
    <source>
        <strain evidence="10">Brora</strain>
    </source>
</reference>
<organism evidence="9 10">
    <name type="scientific">Strigamia maritima</name>
    <name type="common">European centipede</name>
    <name type="synonym">Geophilus maritimus</name>
    <dbReference type="NCBI Taxonomy" id="126957"/>
    <lineage>
        <taxon>Eukaryota</taxon>
        <taxon>Metazoa</taxon>
        <taxon>Ecdysozoa</taxon>
        <taxon>Arthropoda</taxon>
        <taxon>Myriapoda</taxon>
        <taxon>Chilopoda</taxon>
        <taxon>Pleurostigmophora</taxon>
        <taxon>Geophilomorpha</taxon>
        <taxon>Linotaeniidae</taxon>
        <taxon>Strigamia</taxon>
    </lineage>
</organism>
<dbReference type="GO" id="GO:0016787">
    <property type="term" value="F:hydrolase activity"/>
    <property type="evidence" value="ECO:0007669"/>
    <property type="project" value="UniProtKB-KW"/>
</dbReference>
<dbReference type="GO" id="GO:0004518">
    <property type="term" value="F:nuclease activity"/>
    <property type="evidence" value="ECO:0007669"/>
    <property type="project" value="UniProtKB-KW"/>
</dbReference>
<keyword evidence="6" id="KW-0378">Hydrolase</keyword>
<feature type="domain" description="DDE Tnp4" evidence="8">
    <location>
        <begin position="166"/>
        <end position="318"/>
    </location>
</feature>
<name>T1IU51_STRMM</name>
<dbReference type="EnsemblMetazoa" id="SMAR004669-RA">
    <property type="protein sequence ID" value="SMAR004669-PA"/>
    <property type="gene ID" value="SMAR004669"/>
</dbReference>
<sequence>MEMDELRLILSCAPTLLSVLTEPPSLLNYLMDEQRKRKNNDILIALADQENDTIQCEKRIKLKIIELVEKTNIKPVQRGRPIMPLRKMVLLSVWLLTNQEGFRCVSVRFGIGKGHAHRAFEIFCVTLHSISHEYVKWPSVEEGKNITDGFEKMSGLPSVMGAIGIIHVTIPKPSNNDELFHNRHGFHSVILQGICNHQYEFINVLAGPPGATHESDVWSNSPLHEKIVEIPHEILYDNSYLIASGAYPSTDFIFPPYDEQQSWRAEYESYNNAHAVVHNTIKTVFKLFLSRFQRLTFLNMSRLDLIPKVIIAGCVLHNLCIQENEKEIEVENHNVDKFYEVSYVNKIDVVTEHTKRDEISANLLANVQNVN</sequence>
<keyword evidence="10" id="KW-1185">Reference proteome</keyword>
<dbReference type="PANTHER" id="PTHR22930:SF85">
    <property type="entry name" value="GH03217P-RELATED"/>
    <property type="match status" value="1"/>
</dbReference>
<proteinExistence type="inferred from homology"/>
<evidence type="ECO:0000313" key="10">
    <source>
        <dbReference type="Proteomes" id="UP000014500"/>
    </source>
</evidence>
<dbReference type="HOGENOM" id="CLU_018552_3_2_1"/>
<dbReference type="GO" id="GO:0046872">
    <property type="term" value="F:metal ion binding"/>
    <property type="evidence" value="ECO:0007669"/>
    <property type="project" value="UniProtKB-KW"/>
</dbReference>
<evidence type="ECO:0000259" key="8">
    <source>
        <dbReference type="Pfam" id="PF13359"/>
    </source>
</evidence>
<keyword evidence="5" id="KW-0479">Metal-binding</keyword>
<protein>
    <recommendedName>
        <fullName evidence="8">DDE Tnp4 domain-containing protein</fullName>
    </recommendedName>
</protein>
<comment type="cofactor">
    <cofactor evidence="1">
        <name>a divalent metal cation</name>
        <dbReference type="ChEBI" id="CHEBI:60240"/>
    </cofactor>
</comment>
<keyword evidence="7" id="KW-0539">Nucleus</keyword>
<comment type="similarity">
    <text evidence="3">Belongs to the HARBI1 family.</text>
</comment>
<evidence type="ECO:0000256" key="3">
    <source>
        <dbReference type="ARBA" id="ARBA00006958"/>
    </source>
</evidence>
<dbReference type="InterPro" id="IPR027806">
    <property type="entry name" value="HARBI1_dom"/>
</dbReference>
<dbReference type="PhylomeDB" id="T1IU51"/>
<evidence type="ECO:0000256" key="5">
    <source>
        <dbReference type="ARBA" id="ARBA00022723"/>
    </source>
</evidence>
<comment type="subcellular location">
    <subcellularLocation>
        <location evidence="2">Nucleus</location>
    </subcellularLocation>
</comment>
<evidence type="ECO:0000256" key="6">
    <source>
        <dbReference type="ARBA" id="ARBA00022801"/>
    </source>
</evidence>
<reference evidence="9" key="2">
    <citation type="submission" date="2015-02" db="UniProtKB">
        <authorList>
            <consortium name="EnsemblMetazoa"/>
        </authorList>
    </citation>
    <scope>IDENTIFICATION</scope>
</reference>